<evidence type="ECO:0000256" key="1">
    <source>
        <dbReference type="ARBA" id="ARBA00023002"/>
    </source>
</evidence>
<sequence length="467" mass="54237">MKLKFISSLLLLYFLNLSLNAQHNIHGSFPGLVGQQVKLVSFKNLGIKTIDSIKVDAKGDFKLQFPEDQVGMAYLAAEDNKPFIIVLDGEDIVMNGQVLSYTQDVNILEGKQNKIFSQFATEHPRREQTYSAWDFLDKIYTQDSLFMVQQEAKLAIEKEKTRIQQEDNAFLNSLEKDTYLSYYLPLRKLVSQVRTIAQYRFTEIPTSIESFRNLDYTDERLYTSGILKESIENHFWLIENSGKELSQVYEEMKISVDAMFKPLAKDTDKLNLVAAHLLKLLEERSMFEVAEHLSLKLLNDKKYNIHSDLKLELERYRSVKLGQKAPNFKLKGDVFAPAYTKKNMPKSLNDIKAKNTLIIFGSSWCPACPPDLMKIAKQYPQWKELGLEVVFISLDEDKDTFKNFVKPFPFISFSDYKKWESPIVKDYYVNATPSFFLLDDKKEIIIRPNSLNHLEAWVDWYLIQGKK</sequence>
<feature type="domain" description="Thioredoxin" evidence="4">
    <location>
        <begin position="319"/>
        <end position="463"/>
    </location>
</feature>
<dbReference type="SUPFAM" id="SSF52833">
    <property type="entry name" value="Thioredoxin-like"/>
    <property type="match status" value="1"/>
</dbReference>
<dbReference type="Pfam" id="PF00578">
    <property type="entry name" value="AhpC-TSA"/>
    <property type="match status" value="1"/>
</dbReference>
<dbReference type="AlphaFoldDB" id="A0A9X4MX26"/>
<evidence type="ECO:0000313" key="6">
    <source>
        <dbReference type="Proteomes" id="UP001152599"/>
    </source>
</evidence>
<proteinExistence type="predicted"/>
<keyword evidence="2" id="KW-0520">NAD</keyword>
<reference evidence="5" key="1">
    <citation type="submission" date="2022-07" db="EMBL/GenBank/DDBJ databases">
        <title>Description and genome-wide analysis of Profundicola chukchiensis gen. nov., sp. nov., marine bacteria isolated from bottom sediments of the Chukchi Sea.</title>
        <authorList>
            <person name="Romanenko L."/>
            <person name="Otstavnykh N."/>
            <person name="Kurilenko V."/>
            <person name="Eremeev V."/>
            <person name="Velansky P."/>
            <person name="Mikhailov V."/>
            <person name="Isaeva M."/>
        </authorList>
    </citation>
    <scope>NUCLEOTIDE SEQUENCE</scope>
    <source>
        <strain evidence="5">KMM 9713</strain>
    </source>
</reference>
<organism evidence="5 6">
    <name type="scientific">Profundicola chukchiensis</name>
    <dbReference type="NCBI Taxonomy" id="2961959"/>
    <lineage>
        <taxon>Bacteria</taxon>
        <taxon>Pseudomonadati</taxon>
        <taxon>Bacteroidota</taxon>
        <taxon>Flavobacteriia</taxon>
        <taxon>Flavobacteriales</taxon>
        <taxon>Weeksellaceae</taxon>
        <taxon>Profundicola</taxon>
    </lineage>
</organism>
<dbReference type="InterPro" id="IPR025380">
    <property type="entry name" value="DUF4369"/>
</dbReference>
<dbReference type="Gene3D" id="3.40.30.10">
    <property type="entry name" value="Glutaredoxin"/>
    <property type="match status" value="1"/>
</dbReference>
<accession>A0A9X4MX26</accession>
<comment type="caution">
    <text evidence="5">The sequence shown here is derived from an EMBL/GenBank/DDBJ whole genome shotgun (WGS) entry which is preliminary data.</text>
</comment>
<dbReference type="InterPro" id="IPR052259">
    <property type="entry name" value="Nucleoredoxin-like"/>
</dbReference>
<dbReference type="GO" id="GO:0016491">
    <property type="term" value="F:oxidoreductase activity"/>
    <property type="evidence" value="ECO:0007669"/>
    <property type="project" value="UniProtKB-KW"/>
</dbReference>
<protein>
    <submittedName>
        <fullName evidence="5">Redoxin domain-containing protein</fullName>
    </submittedName>
</protein>
<feature type="chain" id="PRO_5040722662" evidence="3">
    <location>
        <begin position="22"/>
        <end position="467"/>
    </location>
</feature>
<gene>
    <name evidence="5" type="ORF">NMK71_04645</name>
</gene>
<dbReference type="InterPro" id="IPR036249">
    <property type="entry name" value="Thioredoxin-like_sf"/>
</dbReference>
<evidence type="ECO:0000256" key="2">
    <source>
        <dbReference type="ARBA" id="ARBA00023027"/>
    </source>
</evidence>
<dbReference type="Pfam" id="PF14289">
    <property type="entry name" value="DUF4369"/>
    <property type="match status" value="1"/>
</dbReference>
<evidence type="ECO:0000259" key="4">
    <source>
        <dbReference type="PROSITE" id="PS51352"/>
    </source>
</evidence>
<evidence type="ECO:0000256" key="3">
    <source>
        <dbReference type="SAM" id="SignalP"/>
    </source>
</evidence>
<dbReference type="PANTHER" id="PTHR13871:SF96">
    <property type="entry name" value="THIOREDOXIN DOMAIN-CONTAINING PROTEIN"/>
    <property type="match status" value="1"/>
</dbReference>
<dbReference type="InterPro" id="IPR013766">
    <property type="entry name" value="Thioredoxin_domain"/>
</dbReference>
<keyword evidence="1" id="KW-0560">Oxidoreductase</keyword>
<dbReference type="Proteomes" id="UP001152599">
    <property type="component" value="Unassembled WGS sequence"/>
</dbReference>
<dbReference type="InterPro" id="IPR000866">
    <property type="entry name" value="AhpC/TSA"/>
</dbReference>
<feature type="signal peptide" evidence="3">
    <location>
        <begin position="1"/>
        <end position="21"/>
    </location>
</feature>
<dbReference type="CDD" id="cd02966">
    <property type="entry name" value="TlpA_like_family"/>
    <property type="match status" value="1"/>
</dbReference>
<keyword evidence="6" id="KW-1185">Reference proteome</keyword>
<dbReference type="EMBL" id="JANCMU010000002">
    <property type="protein sequence ID" value="MDG4945693.1"/>
    <property type="molecule type" value="Genomic_DNA"/>
</dbReference>
<dbReference type="RefSeq" id="WP_304420261.1">
    <property type="nucleotide sequence ID" value="NZ_JANCMU010000002.1"/>
</dbReference>
<dbReference type="PANTHER" id="PTHR13871">
    <property type="entry name" value="THIOREDOXIN"/>
    <property type="match status" value="1"/>
</dbReference>
<dbReference type="PROSITE" id="PS51352">
    <property type="entry name" value="THIOREDOXIN_2"/>
    <property type="match status" value="1"/>
</dbReference>
<name>A0A9X4MX26_9FLAO</name>
<evidence type="ECO:0000313" key="5">
    <source>
        <dbReference type="EMBL" id="MDG4945693.1"/>
    </source>
</evidence>
<keyword evidence="3" id="KW-0732">Signal</keyword>